<dbReference type="AlphaFoldDB" id="A0A8K0CU73"/>
<feature type="compositionally biased region" description="Basic and acidic residues" evidence="1">
    <location>
        <begin position="89"/>
        <end position="99"/>
    </location>
</feature>
<dbReference type="EMBL" id="VTPC01007676">
    <property type="protein sequence ID" value="KAF2893768.1"/>
    <property type="molecule type" value="Genomic_DNA"/>
</dbReference>
<evidence type="ECO:0008006" key="4">
    <source>
        <dbReference type="Google" id="ProtNLM"/>
    </source>
</evidence>
<evidence type="ECO:0000313" key="2">
    <source>
        <dbReference type="EMBL" id="KAF2893768.1"/>
    </source>
</evidence>
<comment type="caution">
    <text evidence="2">The sequence shown here is derived from an EMBL/GenBank/DDBJ whole genome shotgun (WGS) entry which is preliminary data.</text>
</comment>
<feature type="compositionally biased region" description="Low complexity" evidence="1">
    <location>
        <begin position="77"/>
        <end position="88"/>
    </location>
</feature>
<feature type="compositionally biased region" description="Acidic residues" evidence="1">
    <location>
        <begin position="39"/>
        <end position="52"/>
    </location>
</feature>
<dbReference type="OrthoDB" id="6768848at2759"/>
<name>A0A8K0CU73_IGNLU</name>
<accession>A0A8K0CU73</accession>
<feature type="region of interest" description="Disordered" evidence="1">
    <location>
        <begin position="1"/>
        <end position="100"/>
    </location>
</feature>
<feature type="compositionally biased region" description="Polar residues" evidence="1">
    <location>
        <begin position="53"/>
        <end position="69"/>
    </location>
</feature>
<dbReference type="Proteomes" id="UP000801492">
    <property type="component" value="Unassembled WGS sequence"/>
</dbReference>
<organism evidence="2 3">
    <name type="scientific">Ignelater luminosus</name>
    <name type="common">Cucubano</name>
    <name type="synonym">Pyrophorus luminosus</name>
    <dbReference type="NCBI Taxonomy" id="2038154"/>
    <lineage>
        <taxon>Eukaryota</taxon>
        <taxon>Metazoa</taxon>
        <taxon>Ecdysozoa</taxon>
        <taxon>Arthropoda</taxon>
        <taxon>Hexapoda</taxon>
        <taxon>Insecta</taxon>
        <taxon>Pterygota</taxon>
        <taxon>Neoptera</taxon>
        <taxon>Endopterygota</taxon>
        <taxon>Coleoptera</taxon>
        <taxon>Polyphaga</taxon>
        <taxon>Elateriformia</taxon>
        <taxon>Elateroidea</taxon>
        <taxon>Elateridae</taxon>
        <taxon>Agrypninae</taxon>
        <taxon>Pyrophorini</taxon>
        <taxon>Ignelater</taxon>
    </lineage>
</organism>
<keyword evidence="3" id="KW-1185">Reference proteome</keyword>
<evidence type="ECO:0000313" key="3">
    <source>
        <dbReference type="Proteomes" id="UP000801492"/>
    </source>
</evidence>
<feature type="compositionally biased region" description="Acidic residues" evidence="1">
    <location>
        <begin position="22"/>
        <end position="31"/>
    </location>
</feature>
<evidence type="ECO:0000256" key="1">
    <source>
        <dbReference type="SAM" id="MobiDB-lite"/>
    </source>
</evidence>
<sequence length="180" mass="20290">MLQMSRRYLTQKELESEMNVVSEDDEEELEDPYYKGGSFDEDYCPTENDVEDSSQSGEESHVPNMNSNRNDLEDNNETSSNSGENTTTEVKRTMKDGTRRNVPCPAMLQFYNANMSGVDLTNQIVGLHDFDRRSGGKRTKTQFLPFLIQVAEGLVSLGRNKAAVKRRSATSPGRPPKVKK</sequence>
<proteinExistence type="predicted"/>
<protein>
    <recommendedName>
        <fullName evidence="4">PiggyBac transposable element-derived protein domain-containing protein</fullName>
    </recommendedName>
</protein>
<reference evidence="2" key="1">
    <citation type="submission" date="2019-08" db="EMBL/GenBank/DDBJ databases">
        <title>The genome of the North American firefly Photinus pyralis.</title>
        <authorList>
            <consortium name="Photinus pyralis genome working group"/>
            <person name="Fallon T.R."/>
            <person name="Sander Lower S.E."/>
            <person name="Weng J.-K."/>
        </authorList>
    </citation>
    <scope>NUCLEOTIDE SEQUENCE</scope>
    <source>
        <strain evidence="2">TRF0915ILg1</strain>
        <tissue evidence="2">Whole body</tissue>
    </source>
</reference>
<gene>
    <name evidence="2" type="ORF">ILUMI_12406</name>
</gene>